<dbReference type="InterPro" id="IPR000850">
    <property type="entry name" value="Adenylat/UMP-CMP_kin"/>
</dbReference>
<evidence type="ECO:0000256" key="5">
    <source>
        <dbReference type="SAM" id="MobiDB-lite"/>
    </source>
</evidence>
<comment type="caution">
    <text evidence="6">The sequence shown here is derived from an EMBL/GenBank/DDBJ whole genome shotgun (WGS) entry which is preliminary data.</text>
</comment>
<dbReference type="EMBL" id="JAVLET010000005">
    <property type="protein sequence ID" value="KAL0469294.1"/>
    <property type="molecule type" value="Genomic_DNA"/>
</dbReference>
<reference evidence="6 7" key="1">
    <citation type="submission" date="2023-09" db="EMBL/GenBank/DDBJ databases">
        <title>Multi-omics analysis of a traditional fermented food reveals byproduct-associated fungal strains for waste-to-food upcycling.</title>
        <authorList>
            <consortium name="Lawrence Berkeley National Laboratory"/>
            <person name="Rekdal V.M."/>
            <person name="Villalobos-Escobedo J.M."/>
            <person name="Rodriguez-Valeron N."/>
            <person name="Garcia M.O."/>
            <person name="Vasquez D.P."/>
            <person name="Damayanti I."/>
            <person name="Sorensen P.M."/>
            <person name="Baidoo E.E."/>
            <person name="De Carvalho A.C."/>
            <person name="Riley R."/>
            <person name="Lipzen A."/>
            <person name="He G."/>
            <person name="Yan M."/>
            <person name="Haridas S."/>
            <person name="Daum C."/>
            <person name="Yoshinaga Y."/>
            <person name="Ng V."/>
            <person name="Grigoriev I.V."/>
            <person name="Munk R."/>
            <person name="Nuraida L."/>
            <person name="Wijaya C.H."/>
            <person name="Morales P.-C."/>
            <person name="Keasling J.D."/>
        </authorList>
    </citation>
    <scope>NUCLEOTIDE SEQUENCE [LARGE SCALE GENOMIC DNA]</scope>
    <source>
        <strain evidence="6 7">FGSC 2613</strain>
    </source>
</reference>
<dbReference type="Gene3D" id="3.40.50.300">
    <property type="entry name" value="P-loop containing nucleotide triphosphate hydrolases"/>
    <property type="match status" value="1"/>
</dbReference>
<dbReference type="GO" id="GO:0016301">
    <property type="term" value="F:kinase activity"/>
    <property type="evidence" value="ECO:0007669"/>
    <property type="project" value="UniProtKB-KW"/>
</dbReference>
<keyword evidence="7" id="KW-1185">Reference proteome</keyword>
<comment type="similarity">
    <text evidence="4">Belongs to the adenylate kinase family.</text>
</comment>
<evidence type="ECO:0000313" key="7">
    <source>
        <dbReference type="Proteomes" id="UP001451303"/>
    </source>
</evidence>
<keyword evidence="3 4" id="KW-0418">Kinase</keyword>
<dbReference type="PRINTS" id="PR00094">
    <property type="entry name" value="ADENYLTKNASE"/>
</dbReference>
<keyword evidence="2" id="KW-0547">Nucleotide-binding</keyword>
<dbReference type="InterPro" id="IPR027417">
    <property type="entry name" value="P-loop_NTPase"/>
</dbReference>
<dbReference type="SUPFAM" id="SSF52540">
    <property type="entry name" value="P-loop containing nucleoside triphosphate hydrolases"/>
    <property type="match status" value="1"/>
</dbReference>
<name>A0ABR3D9N1_NEUIN</name>
<dbReference type="Proteomes" id="UP001451303">
    <property type="component" value="Unassembled WGS sequence"/>
</dbReference>
<dbReference type="PANTHER" id="PTHR23359">
    <property type="entry name" value="NUCLEOTIDE KINASE"/>
    <property type="match status" value="1"/>
</dbReference>
<sequence>MSEPYQPRQFVENVRRRRDNPRRIGRELPTPEDLGSDYMKALSMREPIQVTTPARTPSPMQPALQPVPQSSTPGGSKEQIAEEISTKDEAKEQRRKPNGSQPEILTAIQQRINHLEAQNSWTVVPRQPQELTSFKDALEVPLQLVGSKATDVGSSGTITLMQHFYDHMIIAYKHSRVDIEQFFTANPDHIFEEFQSMSVEDQWRAFSMIQAYVSKVSILRTATKTTNPRHKPRFFAVLGGPGSGKSTICATWAKLDGGVMHIAIGDILRSEAKRPDSPYAEVLKANLAKGAIGDPEMTVGLIKDYIGTRIRSATRPIHTYLLDGFPRAVASAQYFERTIGPISKVIVLDIPEATLIDRCLQRNRSDDNHDAIRERICVYNTKSAEVIADYALRGKVSLLSEPSDWQIRTWAGYWIMNLNHKLSYGIEVGQDVILHAVACGLLIWQLCVIRDDCTELNAR</sequence>
<proteinExistence type="inferred from homology"/>
<dbReference type="HAMAP" id="MF_00235">
    <property type="entry name" value="Adenylate_kinase_Adk"/>
    <property type="match status" value="1"/>
</dbReference>
<evidence type="ECO:0000256" key="3">
    <source>
        <dbReference type="ARBA" id="ARBA00022777"/>
    </source>
</evidence>
<evidence type="ECO:0000256" key="2">
    <source>
        <dbReference type="ARBA" id="ARBA00022741"/>
    </source>
</evidence>
<keyword evidence="1 4" id="KW-0808">Transferase</keyword>
<protein>
    <submittedName>
        <fullName evidence="6">Adenylate kinase domain-containing protein</fullName>
    </submittedName>
</protein>
<accession>A0ABR3D9N1</accession>
<gene>
    <name evidence="6" type="ORF">QR685DRAFT_476083</name>
</gene>
<feature type="region of interest" description="Disordered" evidence="5">
    <location>
        <begin position="1"/>
        <end position="103"/>
    </location>
</feature>
<dbReference type="CDD" id="cd01428">
    <property type="entry name" value="ADK"/>
    <property type="match status" value="1"/>
</dbReference>
<dbReference type="Pfam" id="PF00406">
    <property type="entry name" value="ADK"/>
    <property type="match status" value="1"/>
</dbReference>
<evidence type="ECO:0000256" key="4">
    <source>
        <dbReference type="RuleBase" id="RU003330"/>
    </source>
</evidence>
<evidence type="ECO:0000256" key="1">
    <source>
        <dbReference type="ARBA" id="ARBA00022679"/>
    </source>
</evidence>
<evidence type="ECO:0000313" key="6">
    <source>
        <dbReference type="EMBL" id="KAL0469294.1"/>
    </source>
</evidence>
<organism evidence="6 7">
    <name type="scientific">Neurospora intermedia</name>
    <dbReference type="NCBI Taxonomy" id="5142"/>
    <lineage>
        <taxon>Eukaryota</taxon>
        <taxon>Fungi</taxon>
        <taxon>Dikarya</taxon>
        <taxon>Ascomycota</taxon>
        <taxon>Pezizomycotina</taxon>
        <taxon>Sordariomycetes</taxon>
        <taxon>Sordariomycetidae</taxon>
        <taxon>Sordariales</taxon>
        <taxon>Sordariaceae</taxon>
        <taxon>Neurospora</taxon>
    </lineage>
</organism>